<name>A0A1G1ZXW2_9BACT</name>
<comment type="caution">
    <text evidence="7">The sequence shown here is derived from an EMBL/GenBank/DDBJ whole genome shotgun (WGS) entry which is preliminary data.</text>
</comment>
<dbReference type="InterPro" id="IPR050813">
    <property type="entry name" value="Sigma-70_Factor"/>
</dbReference>
<evidence type="ECO:0000256" key="5">
    <source>
        <dbReference type="ARBA" id="ARBA00023163"/>
    </source>
</evidence>
<dbReference type="GO" id="GO:0016987">
    <property type="term" value="F:sigma factor activity"/>
    <property type="evidence" value="ECO:0007669"/>
    <property type="project" value="UniProtKB-KW"/>
</dbReference>
<dbReference type="InterPro" id="IPR036388">
    <property type="entry name" value="WH-like_DNA-bd_sf"/>
</dbReference>
<evidence type="ECO:0000256" key="2">
    <source>
        <dbReference type="ARBA" id="ARBA00023015"/>
    </source>
</evidence>
<gene>
    <name evidence="7" type="ORF">A2586_01285</name>
</gene>
<dbReference type="NCBIfam" id="TIGR02937">
    <property type="entry name" value="sigma70-ECF"/>
    <property type="match status" value="1"/>
</dbReference>
<dbReference type="PANTHER" id="PTHR30376">
    <property type="entry name" value="SIGMA FACTOR RPOH HEAT SHOCK RELATED"/>
    <property type="match status" value="1"/>
</dbReference>
<evidence type="ECO:0000259" key="6">
    <source>
        <dbReference type="Pfam" id="PF04542"/>
    </source>
</evidence>
<keyword evidence="3" id="KW-0731">Sigma factor</keyword>
<reference evidence="7 8" key="1">
    <citation type="journal article" date="2016" name="Nat. Commun.">
        <title>Thousands of microbial genomes shed light on interconnected biogeochemical processes in an aquifer system.</title>
        <authorList>
            <person name="Anantharaman K."/>
            <person name="Brown C.T."/>
            <person name="Hug L.A."/>
            <person name="Sharon I."/>
            <person name="Castelle C.J."/>
            <person name="Probst A.J."/>
            <person name="Thomas B.C."/>
            <person name="Singh A."/>
            <person name="Wilkins M.J."/>
            <person name="Karaoz U."/>
            <person name="Brodie E.L."/>
            <person name="Williams K.H."/>
            <person name="Hubbard S.S."/>
            <person name="Banfield J.F."/>
        </authorList>
    </citation>
    <scope>NUCLEOTIDE SEQUENCE [LARGE SCALE GENOMIC DNA]</scope>
</reference>
<dbReference type="PRINTS" id="PR00046">
    <property type="entry name" value="SIGMA70FCT"/>
</dbReference>
<dbReference type="Gene3D" id="1.10.10.10">
    <property type="entry name" value="Winged helix-like DNA-binding domain superfamily/Winged helix DNA-binding domain"/>
    <property type="match status" value="1"/>
</dbReference>
<evidence type="ECO:0000256" key="3">
    <source>
        <dbReference type="ARBA" id="ARBA00023082"/>
    </source>
</evidence>
<evidence type="ECO:0000256" key="4">
    <source>
        <dbReference type="ARBA" id="ARBA00023125"/>
    </source>
</evidence>
<dbReference type="GO" id="GO:0006352">
    <property type="term" value="P:DNA-templated transcription initiation"/>
    <property type="evidence" value="ECO:0007669"/>
    <property type="project" value="InterPro"/>
</dbReference>
<dbReference type="EMBL" id="MHJO01000033">
    <property type="protein sequence ID" value="OGY68620.1"/>
    <property type="molecule type" value="Genomic_DNA"/>
</dbReference>
<keyword evidence="4" id="KW-0238">DNA-binding</keyword>
<dbReference type="SUPFAM" id="SSF88659">
    <property type="entry name" value="Sigma3 and sigma4 domains of RNA polymerase sigma factors"/>
    <property type="match status" value="1"/>
</dbReference>
<dbReference type="InterPro" id="IPR013324">
    <property type="entry name" value="RNA_pol_sigma_r3/r4-like"/>
</dbReference>
<dbReference type="PANTHER" id="PTHR30376:SF3">
    <property type="entry name" value="RNA POLYMERASE SIGMA FACTOR RPOH"/>
    <property type="match status" value="1"/>
</dbReference>
<evidence type="ECO:0000313" key="8">
    <source>
        <dbReference type="Proteomes" id="UP000176611"/>
    </source>
</evidence>
<dbReference type="InterPro" id="IPR000943">
    <property type="entry name" value="RNA_pol_sigma70"/>
</dbReference>
<dbReference type="Gene3D" id="1.10.601.10">
    <property type="entry name" value="RNA Polymerase Primary Sigma Factor"/>
    <property type="match status" value="1"/>
</dbReference>
<dbReference type="InterPro" id="IPR014284">
    <property type="entry name" value="RNA_pol_sigma-70_dom"/>
</dbReference>
<evidence type="ECO:0000256" key="1">
    <source>
        <dbReference type="ARBA" id="ARBA00007788"/>
    </source>
</evidence>
<protein>
    <recommendedName>
        <fullName evidence="6">RNA polymerase sigma-70 region 2 domain-containing protein</fullName>
    </recommendedName>
</protein>
<evidence type="ECO:0000313" key="7">
    <source>
        <dbReference type="EMBL" id="OGY68620.1"/>
    </source>
</evidence>
<dbReference type="AlphaFoldDB" id="A0A1G1ZXW2"/>
<keyword evidence="5" id="KW-0804">Transcription</keyword>
<dbReference type="Pfam" id="PF04542">
    <property type="entry name" value="Sigma70_r2"/>
    <property type="match status" value="1"/>
</dbReference>
<feature type="domain" description="RNA polymerase sigma-70 region 2" evidence="6">
    <location>
        <begin position="32"/>
        <end position="105"/>
    </location>
</feature>
<proteinExistence type="inferred from homology"/>
<accession>A0A1G1ZXW2</accession>
<sequence>ISQFQFLSADKEAELLKEYKKTRSMKAQESIIHSHLRFVVSIALKYERISIDRLIDLIGQGNLGLMNAIESYDCERKNEATGKPIKFSTYAIWHIKKRIIESLEHQGIMRVPRNQTNMIGKILSIKEELVQEIEKEGDNNIMLVAELLKKARGHKYSPSVKKIKDLLMLHTRNRKTSLSTEAPTYEYNTQTISSKNSPEIEEDIDALEKAFQYLTDEEKVIVSYLFGIKNHEQLSHRKLAAKLQCSQQWLWQLKKRILEKLGTHIMRQRRIPHAIH</sequence>
<dbReference type="InterPro" id="IPR013325">
    <property type="entry name" value="RNA_pol_sigma_r2"/>
</dbReference>
<comment type="similarity">
    <text evidence="1">Belongs to the sigma-70 factor family.</text>
</comment>
<dbReference type="InterPro" id="IPR007627">
    <property type="entry name" value="RNA_pol_sigma70_r2"/>
</dbReference>
<keyword evidence="2" id="KW-0805">Transcription regulation</keyword>
<dbReference type="Proteomes" id="UP000176611">
    <property type="component" value="Unassembled WGS sequence"/>
</dbReference>
<dbReference type="GO" id="GO:0003677">
    <property type="term" value="F:DNA binding"/>
    <property type="evidence" value="ECO:0007669"/>
    <property type="project" value="UniProtKB-KW"/>
</dbReference>
<organism evidence="7 8">
    <name type="scientific">Candidatus Harrisonbacteria bacterium RIFOXYD1_FULL_40_9</name>
    <dbReference type="NCBI Taxonomy" id="1798412"/>
    <lineage>
        <taxon>Bacteria</taxon>
        <taxon>Candidatus Harrisoniibacteriota</taxon>
    </lineage>
</organism>
<dbReference type="SUPFAM" id="SSF88946">
    <property type="entry name" value="Sigma2 domain of RNA polymerase sigma factors"/>
    <property type="match status" value="1"/>
</dbReference>
<feature type="non-terminal residue" evidence="7">
    <location>
        <position position="1"/>
    </location>
</feature>